<reference evidence="5" key="2">
    <citation type="submission" date="2025-05" db="UniProtKB">
        <authorList>
            <consortium name="RefSeq"/>
        </authorList>
    </citation>
    <scope>IDENTIFICATION</scope>
</reference>
<dbReference type="InterPro" id="IPR029064">
    <property type="entry name" value="Ribosomal_eL30-like_sf"/>
</dbReference>
<dbReference type="Proteomes" id="UP000694865">
    <property type="component" value="Unplaced"/>
</dbReference>
<organism evidence="3">
    <name type="scientific">Saccoglossus kowalevskii</name>
    <name type="common">Acorn worm</name>
    <dbReference type="NCBI Taxonomy" id="10224"/>
    <lineage>
        <taxon>Eukaryota</taxon>
        <taxon>Metazoa</taxon>
        <taxon>Hemichordata</taxon>
        <taxon>Enteropneusta</taxon>
        <taxon>Harrimaniidae</taxon>
        <taxon>Saccoglossus</taxon>
    </lineage>
</organism>
<gene>
    <name evidence="5" type="primary">gadd45a-like</name>
</gene>
<feature type="domain" description="Ribosomal protein eL8/eL30/eS12/Gadd45" evidence="2">
    <location>
        <begin position="24"/>
        <end position="120"/>
    </location>
</feature>
<evidence type="ECO:0000313" key="4">
    <source>
        <dbReference type="Proteomes" id="UP000694865"/>
    </source>
</evidence>
<keyword evidence="4" id="KW-1185">Reference proteome</keyword>
<dbReference type="OrthoDB" id="5976967at2759"/>
<evidence type="ECO:0000256" key="1">
    <source>
        <dbReference type="ARBA" id="ARBA00007361"/>
    </source>
</evidence>
<protein>
    <submittedName>
        <fullName evidence="3">Gadd45-like protein</fullName>
    </submittedName>
    <submittedName>
        <fullName evidence="5">Growth arrest and DNA-damage-inducible, alpha-like</fullName>
    </submittedName>
</protein>
<dbReference type="Gene3D" id="3.30.1330.30">
    <property type="match status" value="1"/>
</dbReference>
<proteinExistence type="evidence at transcript level"/>
<accession>B5THN6</accession>
<reference evidence="3" key="1">
    <citation type="submission" date="2008-08" db="EMBL/GenBank/DDBJ databases">
        <title>cDNA Sequences for Transcription Factors and Signaling Proteins of the Hemichordate Saccoglossus kowalevskii: Efficacy of the Expressed Sequence Tag (EST) Approach for Evolutionary and Developmental Studies of a New Organism.</title>
        <authorList>
            <person name="Freeman R.M.Jr."/>
            <person name="Wu M."/>
            <person name="Cordonnier-Pratt M.-M."/>
            <person name="Pratt L.H."/>
            <person name="Gruber C.E."/>
            <person name="Smith M."/>
            <person name="Lander E.S."/>
            <person name="Stange-Thomann N."/>
            <person name="Lowe C.J."/>
            <person name="Gehart J."/>
            <person name="Kirschner M."/>
        </authorList>
    </citation>
    <scope>NUCLEOTIDE SEQUENCE</scope>
</reference>
<name>B5THN6_SACKO</name>
<dbReference type="SUPFAM" id="SSF55315">
    <property type="entry name" value="L30e-like"/>
    <property type="match status" value="1"/>
</dbReference>
<dbReference type="AlphaFoldDB" id="B5THN6"/>
<dbReference type="CTD" id="100303593"/>
<dbReference type="GO" id="GO:0005634">
    <property type="term" value="C:nucleus"/>
    <property type="evidence" value="ECO:0007669"/>
    <property type="project" value="InterPro"/>
</dbReference>
<dbReference type="EMBL" id="EU939762">
    <property type="protein sequence ID" value="ACH73244.1"/>
    <property type="molecule type" value="mRNA"/>
</dbReference>
<comment type="similarity">
    <text evidence="1">Belongs to the GADD45 family.</text>
</comment>
<dbReference type="RefSeq" id="NP_001158496.1">
    <property type="nucleotide sequence ID" value="NM_001165024.1"/>
</dbReference>
<dbReference type="PANTHER" id="PTHR10411">
    <property type="entry name" value="GROWTH ARREST AND DNA DAMAGE-INDUCIBLE PROTEIN GADD45"/>
    <property type="match status" value="1"/>
</dbReference>
<dbReference type="KEGG" id="sko:100303593"/>
<dbReference type="InterPro" id="IPR004038">
    <property type="entry name" value="Ribosomal_eL8/eL30/eS12/Gad45"/>
</dbReference>
<dbReference type="GeneID" id="100303593"/>
<dbReference type="GO" id="GO:0005737">
    <property type="term" value="C:cytoplasm"/>
    <property type="evidence" value="ECO:0007669"/>
    <property type="project" value="TreeGrafter"/>
</dbReference>
<dbReference type="Pfam" id="PF01248">
    <property type="entry name" value="Ribosomal_L7Ae"/>
    <property type="match status" value="1"/>
</dbReference>
<evidence type="ECO:0000259" key="2">
    <source>
        <dbReference type="Pfam" id="PF01248"/>
    </source>
</evidence>
<dbReference type="PANTHER" id="PTHR10411:SF8">
    <property type="entry name" value="FI09246P"/>
    <property type="match status" value="1"/>
</dbReference>
<evidence type="ECO:0000313" key="3">
    <source>
        <dbReference type="EMBL" id="ACH73244.1"/>
    </source>
</evidence>
<dbReference type="InterPro" id="IPR024824">
    <property type="entry name" value="GADD45"/>
</dbReference>
<sequence>MTLEDGEQTQQHRTDNSQMDIAEALSHVLGKANEEDRLTKGIYECATLLGKDPESVFLCLLTDNCTGDVALHMHFTLMKAYCWENEIRLMLIEDYENLVKLLSNNNSATGAAALDNGEATVDNVEDTVDNAEAPMDNTQATVEKEGIEQITSDATKLCCLIVQYPSAAEKDVAMDTVLQHYTTMLNVTPYPAVTLGK</sequence>
<dbReference type="GO" id="GO:0051726">
    <property type="term" value="P:regulation of cell cycle"/>
    <property type="evidence" value="ECO:0007669"/>
    <property type="project" value="InterPro"/>
</dbReference>
<evidence type="ECO:0000313" key="5">
    <source>
        <dbReference type="RefSeq" id="NP_001158496.1"/>
    </source>
</evidence>